<dbReference type="AlphaFoldDB" id="A0A078B9S9"/>
<dbReference type="PANTHER" id="PTHR21481">
    <property type="entry name" value="PROTEIN CLEC16A"/>
    <property type="match status" value="1"/>
</dbReference>
<organism evidence="2 3">
    <name type="scientific">Stylonychia lemnae</name>
    <name type="common">Ciliate</name>
    <dbReference type="NCBI Taxonomy" id="5949"/>
    <lineage>
        <taxon>Eukaryota</taxon>
        <taxon>Sar</taxon>
        <taxon>Alveolata</taxon>
        <taxon>Ciliophora</taxon>
        <taxon>Intramacronucleata</taxon>
        <taxon>Spirotrichea</taxon>
        <taxon>Stichotrichia</taxon>
        <taxon>Sporadotrichida</taxon>
        <taxon>Oxytrichidae</taxon>
        <taxon>Stylonychinae</taxon>
        <taxon>Stylonychia</taxon>
    </lineage>
</organism>
<dbReference type="Pfam" id="PF19439">
    <property type="entry name" value="CLEC16A_C"/>
    <property type="match status" value="1"/>
</dbReference>
<dbReference type="InterPro" id="IPR039272">
    <property type="entry name" value="CLEC16A/TT9"/>
</dbReference>
<dbReference type="GO" id="GO:1901096">
    <property type="term" value="P:regulation of autophagosome maturation"/>
    <property type="evidence" value="ECO:0007669"/>
    <property type="project" value="TreeGrafter"/>
</dbReference>
<accession>A0A078B9S9</accession>
<keyword evidence="3" id="KW-1185">Reference proteome</keyword>
<dbReference type="GO" id="GO:0005770">
    <property type="term" value="C:late endosome"/>
    <property type="evidence" value="ECO:0007669"/>
    <property type="project" value="TreeGrafter"/>
</dbReference>
<protein>
    <recommendedName>
        <fullName evidence="1">CLEC16A/TT9 C-terminal domain-containing protein</fullName>
    </recommendedName>
</protein>
<evidence type="ECO:0000259" key="1">
    <source>
        <dbReference type="Pfam" id="PF19439"/>
    </source>
</evidence>
<gene>
    <name evidence="2" type="primary">Contig659.g27</name>
    <name evidence="2" type="ORF">STYLEM_19157</name>
</gene>
<feature type="domain" description="CLEC16A/TT9 C-terminal" evidence="1">
    <location>
        <begin position="10"/>
        <end position="83"/>
    </location>
</feature>
<evidence type="ECO:0000313" key="3">
    <source>
        <dbReference type="Proteomes" id="UP000039865"/>
    </source>
</evidence>
<dbReference type="EMBL" id="CCKQ01018080">
    <property type="protein sequence ID" value="CDW90017.1"/>
    <property type="molecule type" value="Genomic_DNA"/>
</dbReference>
<dbReference type="Proteomes" id="UP000039865">
    <property type="component" value="Unassembled WGS sequence"/>
</dbReference>
<dbReference type="GO" id="GO:0005794">
    <property type="term" value="C:Golgi apparatus"/>
    <property type="evidence" value="ECO:0007669"/>
    <property type="project" value="TreeGrafter"/>
</dbReference>
<dbReference type="GO" id="GO:0007034">
    <property type="term" value="P:vacuolar transport"/>
    <property type="evidence" value="ECO:0007669"/>
    <property type="project" value="TreeGrafter"/>
</dbReference>
<dbReference type="PANTHER" id="PTHR21481:SF0">
    <property type="entry name" value="PROTEIN CLEC16A"/>
    <property type="match status" value="1"/>
</dbReference>
<dbReference type="InterPro" id="IPR045820">
    <property type="entry name" value="CLEC16A/TT9_C"/>
</dbReference>
<name>A0A078B9S9_STYLE</name>
<dbReference type="InParanoid" id="A0A078B9S9"/>
<evidence type="ECO:0000313" key="2">
    <source>
        <dbReference type="EMBL" id="CDW90017.1"/>
    </source>
</evidence>
<proteinExistence type="predicted"/>
<sequence length="633" mass="74776">MMSDAEDSNETLFYIQDIFASGDENINRALTNSLLHYAYLPTVVQSLFTLKHKPQLSLNTCLYVLTQTFRIIREQTFVNILFSALFLPKLPAKIQQYIEKIPKNPSSYALKFTHTHLKYYSLSQYLEEYYNLNNLDVFLLYGSQNLEFMNEIKEEYEMKIGNLIITGPAVKQTLSTEQNTEYNNDSQVQVQDEEPFVEVQQLEELKNEIESQNNQNEISQVIEGTAQIQINTLIEVSNNQNLKNEEIRDKLHELFFKRISEKDMVRIMEEHQRMSFGLGILVGLTGKGGLIMSAQYNKELNPEIINQVPEICPYKFKKQSNQDSEEEEKVSSTNTNHLIGLILDVFYFQYITLNSIYQIKRIIYQIDPDNGTNDPYYYFIETFQREIQRFQPIDSNMEFNRLLAQPLLMCPFLTEELQQKIPQQLHMPCIDDETINQNLLIQDFILKRFLLYKFTPDLAIDSLNYDMITKIDYGFISTLKEGAQIIPLPQDRVYQICYQRTPGKSRLDQLYIMQDEQYFVLIRPNVVSPTHIRGYLFLKRKFKQILETMLDKTDTRNLFIAYTKDELSSSCNDDYQELNIYFEDWRKSLDIREKQIEGKRRKQIVWEKDLVEKFLVDQCESEINNLFGQQQFQ</sequence>
<dbReference type="GO" id="GO:0016197">
    <property type="term" value="P:endosomal transport"/>
    <property type="evidence" value="ECO:0007669"/>
    <property type="project" value="TreeGrafter"/>
</dbReference>
<reference evidence="2 3" key="1">
    <citation type="submission" date="2014-06" db="EMBL/GenBank/DDBJ databases">
        <authorList>
            <person name="Swart Estienne"/>
        </authorList>
    </citation>
    <scope>NUCLEOTIDE SEQUENCE [LARGE SCALE GENOMIC DNA]</scope>
    <source>
        <strain evidence="2 3">130c</strain>
    </source>
</reference>